<dbReference type="Pfam" id="PF20235">
    <property type="entry name" value="PIR2-like_helical"/>
    <property type="match status" value="2"/>
</dbReference>
<reference evidence="3" key="2">
    <citation type="submission" date="2018-10" db="UniProtKB">
        <authorList>
            <consortium name="EnsemblPlants"/>
        </authorList>
    </citation>
    <scope>IDENTIFICATION</scope>
</reference>
<dbReference type="PANTHER" id="PTHR33120">
    <property type="entry name" value="EXPRESSED PROTEIN-RELATED"/>
    <property type="match status" value="1"/>
</dbReference>
<dbReference type="Proteomes" id="UP000019116">
    <property type="component" value="Chromosome 7A"/>
</dbReference>
<dbReference type="PANTHER" id="PTHR33120:SF54">
    <property type="entry name" value="PIR2-LIKE HELICAL DOMAIN-CONTAINING PROTEIN"/>
    <property type="match status" value="1"/>
</dbReference>
<feature type="domain" description="DUF3615" evidence="1">
    <location>
        <begin position="578"/>
        <end position="673"/>
    </location>
</feature>
<organism evidence="3">
    <name type="scientific">Triticum aestivum</name>
    <name type="common">Wheat</name>
    <dbReference type="NCBI Taxonomy" id="4565"/>
    <lineage>
        <taxon>Eukaryota</taxon>
        <taxon>Viridiplantae</taxon>
        <taxon>Streptophyta</taxon>
        <taxon>Embryophyta</taxon>
        <taxon>Tracheophyta</taxon>
        <taxon>Spermatophyta</taxon>
        <taxon>Magnoliopsida</taxon>
        <taxon>Liliopsida</taxon>
        <taxon>Poales</taxon>
        <taxon>Poaceae</taxon>
        <taxon>BOP clade</taxon>
        <taxon>Pooideae</taxon>
        <taxon>Triticodae</taxon>
        <taxon>Triticeae</taxon>
        <taxon>Triticinae</taxon>
        <taxon>Triticum</taxon>
    </lineage>
</organism>
<dbReference type="InterPro" id="IPR046527">
    <property type="entry name" value="PIR2-like_helical"/>
</dbReference>
<feature type="domain" description="PIR2-like helical" evidence="2">
    <location>
        <begin position="346"/>
        <end position="459"/>
    </location>
</feature>
<dbReference type="InterPro" id="IPR022059">
    <property type="entry name" value="DUF3615"/>
</dbReference>
<evidence type="ECO:0000313" key="4">
    <source>
        <dbReference type="Proteomes" id="UP000019116"/>
    </source>
</evidence>
<evidence type="ECO:0000259" key="2">
    <source>
        <dbReference type="Pfam" id="PF20235"/>
    </source>
</evidence>
<evidence type="ECO:0000259" key="1">
    <source>
        <dbReference type="Pfam" id="PF12274"/>
    </source>
</evidence>
<dbReference type="Pfam" id="PF12274">
    <property type="entry name" value="DUF3615"/>
    <property type="match status" value="1"/>
</dbReference>
<dbReference type="OMA" id="ELFPEYW"/>
<protein>
    <submittedName>
        <fullName evidence="3">Uncharacterized protein</fullName>
    </submittedName>
</protein>
<evidence type="ECO:0000313" key="3">
    <source>
        <dbReference type="EnsemblPlants" id="TraesCS7A02G080300.1"/>
    </source>
</evidence>
<name>A0A3B6RCG8_WHEAT</name>
<feature type="domain" description="PIR2-like helical" evidence="2">
    <location>
        <begin position="42"/>
        <end position="163"/>
    </location>
</feature>
<reference evidence="3" key="1">
    <citation type="submission" date="2018-08" db="EMBL/GenBank/DDBJ databases">
        <authorList>
            <person name="Rossello M."/>
        </authorList>
    </citation>
    <scope>NUCLEOTIDE SEQUENCE [LARGE SCALE GENOMIC DNA]</scope>
    <source>
        <strain evidence="3">cv. Chinese Spring</strain>
    </source>
</reference>
<dbReference type="EnsemblPlants" id="TraesCS7A02G080300.1">
    <property type="protein sequence ID" value="TraesCS7A02G080300.1"/>
    <property type="gene ID" value="TraesCS7A02G080300"/>
</dbReference>
<keyword evidence="4" id="KW-1185">Reference proteome</keyword>
<dbReference type="Gramene" id="TraesCS7A02G080300.1">
    <property type="protein sequence ID" value="TraesCS7A02G080300.1"/>
    <property type="gene ID" value="TraesCS7A02G080300"/>
</dbReference>
<accession>A0A3B6RCG8</accession>
<sequence>MASGSVPLGRRGLVSCAHSLNCRAEDAPPLPADLENAVYELIVGFYDQAFHRLPCRRIPGRLDLLTTGGGGTCLGLLDPVSNIILNILALLPKGAAAAASTASPARKKSKRLVRNAWQWHDIANRSCQSLLAFFMVYFGCLEKEQAARYLYWADANLSLAVMLVQHDLYVKGEEALLDPESDRTQAALQWVATMAGHPSPGVLTKLMSSRLKEDDFHLVEKLLFSAADAPLKVDDVGAIDPILRMMMSLPCVATIINTRKGPILHVRKNLDAVCSTAPATIEDTRITSTAVCLDRKPISSLQCGLPDKLQRCLGRVDGLEQYLKTTPCSSDACDYLQTLNMRLHGMIHNFCIKALKLLPTPSGSLMRGFLMAGHCYGSMDPVSNIIVNSIWYNSQGCPLSESDRSKIEQYNDILDPLSLLRTQVHSLKGLMELAAFAGPQFSTKACALELLCGARCDIVDMLPLSPEMLEKKNPFHEAAKAAGHPLPLQLGELHMLLLRMPDERSALLSFMTKARTGRTVLRFDDMIVLLRRVWHRNTAAKTGRIVQDPELFPEYWRLVSSMRSQYEEGRSWFRSKIEQVLKDYTTQHFWGPQYKLDIICGVEEINQSCPPSGKMCYRVNFTATFDLQLQRTLFFAEFLFSGGPRPETCCPLPYEYAGRCYSGVLTARKIVYPDDAKYIPHDITDDGTCHVDDMLEMDIVLSSEMDVKLVEKLNKMRTEDRWVSTVKCLTIPSFGCSTVLVTEWGIFIEGNW</sequence>
<dbReference type="Gramene" id="TraesCS7A03G0187300.1">
    <property type="protein sequence ID" value="TraesCS7A03G0187300.1.CDS"/>
    <property type="gene ID" value="TraesCS7A03G0187300"/>
</dbReference>
<dbReference type="PaxDb" id="4565-Traes_7AS_4E3EF12A6.1"/>
<dbReference type="OrthoDB" id="659916at2759"/>
<proteinExistence type="predicted"/>
<dbReference type="AlphaFoldDB" id="A0A3B6RCG8"/>